<keyword evidence="3" id="KW-0808">Transferase</keyword>
<dbReference type="Gene3D" id="1.20.1250.20">
    <property type="entry name" value="MFS general substrate transporter like domains"/>
    <property type="match status" value="1"/>
</dbReference>
<evidence type="ECO:0000256" key="7">
    <source>
        <dbReference type="SAM" id="Phobius"/>
    </source>
</evidence>
<dbReference type="InterPro" id="IPR044611">
    <property type="entry name" value="E3A/B/C-like"/>
</dbReference>
<keyword evidence="10" id="KW-1185">Reference proteome</keyword>
<dbReference type="GO" id="GO:0000209">
    <property type="term" value="P:protein polyubiquitination"/>
    <property type="evidence" value="ECO:0007669"/>
    <property type="project" value="InterPro"/>
</dbReference>
<dbReference type="PANTHER" id="PTHR45700">
    <property type="entry name" value="UBIQUITIN-PROTEIN LIGASE E3C"/>
    <property type="match status" value="1"/>
</dbReference>
<dbReference type="EMBL" id="BPLQ01006222">
    <property type="protein sequence ID" value="GIY20828.1"/>
    <property type="molecule type" value="Genomic_DNA"/>
</dbReference>
<dbReference type="GO" id="GO:0061630">
    <property type="term" value="F:ubiquitin protein ligase activity"/>
    <property type="evidence" value="ECO:0007669"/>
    <property type="project" value="UniProtKB-EC"/>
</dbReference>
<comment type="catalytic activity">
    <reaction evidence="1">
        <text>S-ubiquitinyl-[E2 ubiquitin-conjugating enzyme]-L-cysteine + [acceptor protein]-L-lysine = [E2 ubiquitin-conjugating enzyme]-L-cysteine + N(6)-ubiquitinyl-[acceptor protein]-L-lysine.</text>
        <dbReference type="EC" id="2.3.2.26"/>
    </reaction>
</comment>
<evidence type="ECO:0000256" key="4">
    <source>
        <dbReference type="ARBA" id="ARBA00022786"/>
    </source>
</evidence>
<feature type="transmembrane region" description="Helical" evidence="7">
    <location>
        <begin position="990"/>
        <end position="1014"/>
    </location>
</feature>
<feature type="transmembrane region" description="Helical" evidence="7">
    <location>
        <begin position="1145"/>
        <end position="1164"/>
    </location>
</feature>
<dbReference type="Pfam" id="PF07690">
    <property type="entry name" value="MFS_1"/>
    <property type="match status" value="1"/>
</dbReference>
<dbReference type="FunFam" id="3.30.2160.10:FF:000004">
    <property type="entry name" value="probable E3 ubiquitin-protein ligase HERC4 isoform X1"/>
    <property type="match status" value="1"/>
</dbReference>
<dbReference type="CDD" id="cd00078">
    <property type="entry name" value="HECTc"/>
    <property type="match status" value="1"/>
</dbReference>
<accession>A0AAV4RET6</accession>
<feature type="transmembrane region" description="Helical" evidence="7">
    <location>
        <begin position="1184"/>
        <end position="1209"/>
    </location>
</feature>
<keyword evidence="4 5" id="KW-0833">Ubl conjugation pathway</keyword>
<dbReference type="SUPFAM" id="SSF56204">
    <property type="entry name" value="Hect, E3 ligase catalytic domain"/>
    <property type="match status" value="1"/>
</dbReference>
<dbReference type="SUPFAM" id="SSF103473">
    <property type="entry name" value="MFS general substrate transporter"/>
    <property type="match status" value="1"/>
</dbReference>
<feature type="transmembrane region" description="Helical" evidence="7">
    <location>
        <begin position="1216"/>
        <end position="1235"/>
    </location>
</feature>
<dbReference type="Proteomes" id="UP001054837">
    <property type="component" value="Unassembled WGS sequence"/>
</dbReference>
<comment type="caution">
    <text evidence="9">The sequence shown here is derived from an EMBL/GenBank/DDBJ whole genome shotgun (WGS) entry which is preliminary data.</text>
</comment>
<feature type="domain" description="HECT" evidence="8">
    <location>
        <begin position="558"/>
        <end position="906"/>
    </location>
</feature>
<dbReference type="InterPro" id="IPR035983">
    <property type="entry name" value="Hect_E3_ubiquitin_ligase"/>
</dbReference>
<sequence>MSCYSLERNRNSHSRALPFVVGRPSPGRRRSLFLRPGASRRGAQLQAMDEPRGITCPSCRISIVPSRARAMCPFCGSFYNRAANNDVSLRRRGSGEPVRLPQLVDNDTNLSRSQPEFFLRGSVRSPDEDDDGNRQIVQVTGFGPLITDTLGVIHTYITGLLLPPSSPESAPVYVSLPPISQSGEGQLVTLRGEGRREAYVAAPVGRSPLLTPSDKTPLLDDMESSLILYPTKETSLRQLREDIEESKMTGDYTRLQEFYETTFGSLLDICATFKINPDSEGAKADDPELRMEFLYEAYDNLADMPSYVTKAALKATIGAVLANNVRLKVKDETKALFALLHNPLFSNQSSYTVFAHLFRRIVALSSGDHQLLINWFAKTDPERLRQLVKRILQFVTIREFPPANGHKLPSISKSRWWIPSATRLLALMNTANSRHSPNLIPYTEFYNSALDHINLMAEYYRWQNPAKNHKISSPNSLDPSPSSYNRFSYCQYPFILSIVAKKMILQRDSEQQMILNARRSLMSRAMHQQAPDIDVFFLNLNVRRSHLVCDSLNEIARKQSDLKKKLKVTFVGEPGLDMGGLTKEWFLLLIKQIFDPDYGMFVYHNKSRCYWFSTTQAGNLREYNLIGVLMGLAVYNSIILDLHFPTACYKKLLSPPVVPQNLQHANVGVWKFGVDDLAEVMPDVAVGLRELLSYEGNVEEDFCMNFQVSVEEFGGVKTHVLKTEGENMPVTNENRQEYVQLYTELILNKAIYQPFKAFYLGFHSVCASNALIMLRPEEVEMLVCGCPTLDMDELRKVTVYDGFHEEEPIIKQRILGNLKELQFRFAETVPEIHDGKRPCTCRGDGRDDLQDLRPQSQHRHVSTPRNRLPISHTCFNQLVLPRYKNRDILREKLTIAISNAEGFENQLEKMLELSEKLERCLRTAVVYLGIIALGMCGAIPGPTLLDLEKIVQVETSSLSQIFLGRSIGNLIGSFLGGILLDYCKATQMFLLTYTFVMGAATFFIPWCHVLWLLISVMTVSGMAMGDLDTGLNVWCLSFWNDESSPFFQALHFFFGIGASLAPLITGPFLSPENVDPAIDFTVSINATQFTLNKTITVPPIAYAYGIISIFSIMVAVMFACLFLVKVNERKGKKDLVYQDPTTCERFVIILTSFLLLSVYAGIEIGYGQMIAVYAVKSEHKFTQFYASVIASVYWGTFTLSRGLSIFLVIKFSPITILLCDFSIMLLSSIILATIGNMYSNFLWFGTSLLGLGLASFYASTITWVEQCQCYQ</sequence>
<evidence type="ECO:0000256" key="2">
    <source>
        <dbReference type="ARBA" id="ARBA00012485"/>
    </source>
</evidence>
<feature type="region of interest" description="Disordered" evidence="6">
    <location>
        <begin position="90"/>
        <end position="111"/>
    </location>
</feature>
<dbReference type="GO" id="GO:0022857">
    <property type="term" value="F:transmembrane transporter activity"/>
    <property type="evidence" value="ECO:0007669"/>
    <property type="project" value="InterPro"/>
</dbReference>
<dbReference type="SMART" id="SM00119">
    <property type="entry name" value="HECTc"/>
    <property type="match status" value="1"/>
</dbReference>
<feature type="transmembrane region" description="Helical" evidence="7">
    <location>
        <begin position="1101"/>
        <end position="1124"/>
    </location>
</feature>
<organism evidence="9 10">
    <name type="scientific">Caerostris darwini</name>
    <dbReference type="NCBI Taxonomy" id="1538125"/>
    <lineage>
        <taxon>Eukaryota</taxon>
        <taxon>Metazoa</taxon>
        <taxon>Ecdysozoa</taxon>
        <taxon>Arthropoda</taxon>
        <taxon>Chelicerata</taxon>
        <taxon>Arachnida</taxon>
        <taxon>Araneae</taxon>
        <taxon>Araneomorphae</taxon>
        <taxon>Entelegynae</taxon>
        <taxon>Araneoidea</taxon>
        <taxon>Araneidae</taxon>
        <taxon>Caerostris</taxon>
    </lineage>
</organism>
<name>A0AAV4RET6_9ARAC</name>
<evidence type="ECO:0000313" key="9">
    <source>
        <dbReference type="EMBL" id="GIY20828.1"/>
    </source>
</evidence>
<dbReference type="PROSITE" id="PS50237">
    <property type="entry name" value="HECT"/>
    <property type="match status" value="1"/>
</dbReference>
<dbReference type="InterPro" id="IPR000569">
    <property type="entry name" value="HECT_dom"/>
</dbReference>
<dbReference type="InterPro" id="IPR011701">
    <property type="entry name" value="MFS"/>
</dbReference>
<evidence type="ECO:0000259" key="8">
    <source>
        <dbReference type="PROSITE" id="PS50237"/>
    </source>
</evidence>
<feature type="transmembrane region" description="Helical" evidence="7">
    <location>
        <begin position="920"/>
        <end position="941"/>
    </location>
</feature>
<evidence type="ECO:0000313" key="10">
    <source>
        <dbReference type="Proteomes" id="UP001054837"/>
    </source>
</evidence>
<dbReference type="GO" id="GO:0009966">
    <property type="term" value="P:regulation of signal transduction"/>
    <property type="evidence" value="ECO:0007669"/>
    <property type="project" value="UniProtKB-ARBA"/>
</dbReference>
<dbReference type="PANTHER" id="PTHR45700:SF9">
    <property type="entry name" value="HECT-TYPE E3 UBIQUITIN TRANSFERASE"/>
    <property type="match status" value="1"/>
</dbReference>
<evidence type="ECO:0000256" key="1">
    <source>
        <dbReference type="ARBA" id="ARBA00000885"/>
    </source>
</evidence>
<feature type="active site" description="Glycyl thioester intermediate" evidence="5">
    <location>
        <position position="874"/>
    </location>
</feature>
<dbReference type="AlphaFoldDB" id="A0AAV4RET6"/>
<dbReference type="Pfam" id="PF00632">
    <property type="entry name" value="HECT"/>
    <property type="match status" value="2"/>
</dbReference>
<dbReference type="Gene3D" id="3.90.1750.10">
    <property type="entry name" value="Hect, E3 ligase catalytic domains"/>
    <property type="match status" value="1"/>
</dbReference>
<dbReference type="InterPro" id="IPR036259">
    <property type="entry name" value="MFS_trans_sf"/>
</dbReference>
<gene>
    <name evidence="9" type="primary">HECTD2</name>
    <name evidence="9" type="ORF">CDAR_607431</name>
</gene>
<dbReference type="EC" id="2.3.2.26" evidence="2"/>
<feature type="transmembrane region" description="Helical" evidence="7">
    <location>
        <begin position="1241"/>
        <end position="1264"/>
    </location>
</feature>
<evidence type="ECO:0000256" key="6">
    <source>
        <dbReference type="SAM" id="MobiDB-lite"/>
    </source>
</evidence>
<keyword evidence="7" id="KW-1133">Transmembrane helix</keyword>
<dbReference type="Gene3D" id="3.30.2160.10">
    <property type="entry name" value="Hect, E3 ligase catalytic domain"/>
    <property type="match status" value="1"/>
</dbReference>
<keyword evidence="7" id="KW-0472">Membrane</keyword>
<evidence type="ECO:0000256" key="5">
    <source>
        <dbReference type="PROSITE-ProRule" id="PRU00104"/>
    </source>
</evidence>
<evidence type="ECO:0000256" key="3">
    <source>
        <dbReference type="ARBA" id="ARBA00022679"/>
    </source>
</evidence>
<feature type="transmembrane region" description="Helical" evidence="7">
    <location>
        <begin position="961"/>
        <end position="983"/>
    </location>
</feature>
<dbReference type="Gene3D" id="3.30.2410.10">
    <property type="entry name" value="Hect, E3 ligase catalytic domain"/>
    <property type="match status" value="1"/>
</dbReference>
<protein>
    <recommendedName>
        <fullName evidence="2">HECT-type E3 ubiquitin transferase</fullName>
        <ecNumber evidence="2">2.3.2.26</ecNumber>
    </recommendedName>
</protein>
<reference evidence="9 10" key="1">
    <citation type="submission" date="2021-06" db="EMBL/GenBank/DDBJ databases">
        <title>Caerostris darwini draft genome.</title>
        <authorList>
            <person name="Kono N."/>
            <person name="Arakawa K."/>
        </authorList>
    </citation>
    <scope>NUCLEOTIDE SEQUENCE [LARGE SCALE GENOMIC DNA]</scope>
</reference>
<proteinExistence type="predicted"/>
<keyword evidence="7" id="KW-0812">Transmembrane</keyword>